<organism evidence="1 2">
    <name type="scientific">Fusarium keratoplasticum</name>
    <dbReference type="NCBI Taxonomy" id="1328300"/>
    <lineage>
        <taxon>Eukaryota</taxon>
        <taxon>Fungi</taxon>
        <taxon>Dikarya</taxon>
        <taxon>Ascomycota</taxon>
        <taxon>Pezizomycotina</taxon>
        <taxon>Sordariomycetes</taxon>
        <taxon>Hypocreomycetidae</taxon>
        <taxon>Hypocreales</taxon>
        <taxon>Nectriaceae</taxon>
        <taxon>Fusarium</taxon>
        <taxon>Fusarium solani species complex</taxon>
    </lineage>
</organism>
<evidence type="ECO:0000313" key="1">
    <source>
        <dbReference type="EMBL" id="KAI8675327.1"/>
    </source>
</evidence>
<dbReference type="Proteomes" id="UP001065298">
    <property type="component" value="Chromosome 3"/>
</dbReference>
<keyword evidence="2" id="KW-1185">Reference proteome</keyword>
<comment type="caution">
    <text evidence="1">The sequence shown here is derived from an EMBL/GenBank/DDBJ whole genome shotgun (WGS) entry which is preliminary data.</text>
</comment>
<evidence type="ECO:0000313" key="2">
    <source>
        <dbReference type="Proteomes" id="UP001065298"/>
    </source>
</evidence>
<proteinExistence type="predicted"/>
<gene>
    <name evidence="1" type="ORF">NCS57_00433700</name>
</gene>
<reference evidence="1" key="1">
    <citation type="submission" date="2022-06" db="EMBL/GenBank/DDBJ databases">
        <title>Fusarium solani species complex genomes reveal bases of compartmentalisation and animal pathogenesis.</title>
        <authorList>
            <person name="Tsai I.J."/>
        </authorList>
    </citation>
    <scope>NUCLEOTIDE SEQUENCE</scope>
    <source>
        <strain evidence="1">Fu6.1</strain>
    </source>
</reference>
<sequence length="349" mass="38792">MAFTPTHPYNAWRASTGVTEFQATMADACRNYYEGTTRPYNKTRVLAVCWEKDEFSGLGTQARRVRDLFQQSYGYDVELLVIQMQDPNPDATISSNLGRLLSGLKEGDLAIFYYIGNGDQGGFQEVRAQIIDPSPADVLILLDCCVAPGIGIGHRKELIAASAFDGTTEYSPSGFTDALVQQLQHAIDNRHILSTAQLYNRLATPHLATQHLAIQGRIPQLNAMPYFLQNSGENRAPIMLAPNMSHETWTPGAVLAIFQSPVIVILHVHLRDTHAATLDQVRHWLFENRPHNIDRVGIKSMSPSLPKGAIAIISVTLYIWYTLREDPAISFIGFEENDDPAIHNPPVMP</sequence>
<name>A0ACC0R6R2_9HYPO</name>
<accession>A0ACC0R6R2</accession>
<protein>
    <submittedName>
        <fullName evidence="1">Uncharacterized protein</fullName>
    </submittedName>
</protein>
<dbReference type="EMBL" id="CM046505">
    <property type="protein sequence ID" value="KAI8675327.1"/>
    <property type="molecule type" value="Genomic_DNA"/>
</dbReference>